<dbReference type="AlphaFoldDB" id="A0A5N6PB56"/>
<organism evidence="2 3">
    <name type="scientific">Mikania micrantha</name>
    <name type="common">bitter vine</name>
    <dbReference type="NCBI Taxonomy" id="192012"/>
    <lineage>
        <taxon>Eukaryota</taxon>
        <taxon>Viridiplantae</taxon>
        <taxon>Streptophyta</taxon>
        <taxon>Embryophyta</taxon>
        <taxon>Tracheophyta</taxon>
        <taxon>Spermatophyta</taxon>
        <taxon>Magnoliopsida</taxon>
        <taxon>eudicotyledons</taxon>
        <taxon>Gunneridae</taxon>
        <taxon>Pentapetalae</taxon>
        <taxon>asterids</taxon>
        <taxon>campanulids</taxon>
        <taxon>Asterales</taxon>
        <taxon>Asteraceae</taxon>
        <taxon>Asteroideae</taxon>
        <taxon>Heliantheae alliance</taxon>
        <taxon>Eupatorieae</taxon>
        <taxon>Mikania</taxon>
    </lineage>
</organism>
<accession>A0A5N6PB56</accession>
<dbReference type="OrthoDB" id="1935586at2759"/>
<comment type="caution">
    <text evidence="2">The sequence shown here is derived from an EMBL/GenBank/DDBJ whole genome shotgun (WGS) entry which is preliminary data.</text>
</comment>
<evidence type="ECO:0000313" key="3">
    <source>
        <dbReference type="Proteomes" id="UP000326396"/>
    </source>
</evidence>
<evidence type="ECO:0000256" key="1">
    <source>
        <dbReference type="SAM" id="MobiDB-lite"/>
    </source>
</evidence>
<evidence type="ECO:0000313" key="2">
    <source>
        <dbReference type="EMBL" id="KAD6118998.1"/>
    </source>
</evidence>
<reference evidence="2 3" key="1">
    <citation type="submission" date="2019-05" db="EMBL/GenBank/DDBJ databases">
        <title>Mikania micrantha, genome provides insights into the molecular mechanism of rapid growth.</title>
        <authorList>
            <person name="Liu B."/>
        </authorList>
    </citation>
    <scope>NUCLEOTIDE SEQUENCE [LARGE SCALE GENOMIC DNA]</scope>
    <source>
        <strain evidence="2">NLD-2019</strain>
        <tissue evidence="2">Leaf</tissue>
    </source>
</reference>
<proteinExistence type="predicted"/>
<keyword evidence="3" id="KW-1185">Reference proteome</keyword>
<feature type="compositionally biased region" description="Basic and acidic residues" evidence="1">
    <location>
        <begin position="108"/>
        <end position="119"/>
    </location>
</feature>
<name>A0A5N6PB56_9ASTR</name>
<gene>
    <name evidence="2" type="ORF">E3N88_10269</name>
</gene>
<sequence length="158" mass="17855">MTPLDMAVLDTSSKFNQAASDRAADIKVLHQQVHDKIVKSNEVLKYWREKGRNHVLFQPGDLVWIHFRKDRFPAKRRSKLSPQAATFNGADIEPYYDPADPIPSLRAKFLEEREDDRRTPSGLDPSNSGPIDSVAPEPDPHYLGSLWISCVQSQSNDG</sequence>
<protein>
    <submittedName>
        <fullName evidence="2">Uncharacterized protein</fullName>
    </submittedName>
</protein>
<dbReference type="Proteomes" id="UP000326396">
    <property type="component" value="Linkage Group LG13"/>
</dbReference>
<feature type="region of interest" description="Disordered" evidence="1">
    <location>
        <begin position="106"/>
        <end position="140"/>
    </location>
</feature>
<dbReference type="EMBL" id="SZYD01000005">
    <property type="protein sequence ID" value="KAD6118998.1"/>
    <property type="molecule type" value="Genomic_DNA"/>
</dbReference>